<protein>
    <submittedName>
        <fullName evidence="1">Uncharacterized protein</fullName>
    </submittedName>
</protein>
<gene>
    <name evidence="1" type="ORF">F2Q69_00030625</name>
</gene>
<dbReference type="Proteomes" id="UP000712600">
    <property type="component" value="Unassembled WGS sequence"/>
</dbReference>
<comment type="caution">
    <text evidence="1">The sequence shown here is derived from an EMBL/GenBank/DDBJ whole genome shotgun (WGS) entry which is preliminary data.</text>
</comment>
<evidence type="ECO:0000313" key="1">
    <source>
        <dbReference type="EMBL" id="KAF3589346.1"/>
    </source>
</evidence>
<dbReference type="AlphaFoldDB" id="A0A8S9S9Q0"/>
<accession>A0A8S9S9Q0</accession>
<proteinExistence type="predicted"/>
<sequence>MFEADQRRLFSQFEVREFCDNLVEAAVKALKDVSKIQKKSTTTRAPVAKPSLFINEKPKEPDFMFDKEQTISKLTFLQPEHPSSLVLFSQDFEEKPLDYPHQGPLLSTRRPIDVDLYPIFDEEDDHLDELGPTFDEKALSITPIIMENRLFFDLSTTPTPLSKEHCKELCIISFVPDMFDKVSSNDIKRSGLDHLEKSFELDLQQLVYCSRKSFDSFVFKENIFSLRSYGHELITGILFASSYALDDFMASTLLEQNSHKAETDFCNSVLKLKRVLHVLGKETLISHLNKYMSCTYDPGILVSVLSVQDKQVQSQRSVRNKSIDHAYQPKIWRWNPSDHSVHADHNFPLDRADQNVRTVQSDHPDRTACTGDCADDLVSLFDPNMDLSFGYFSKARILKLSEDLGHVGTQFVRSERPAAFAERPAAHADCPAHVLILSALDSASSDESGQEPNSHLD</sequence>
<dbReference type="EMBL" id="QGKX02000088">
    <property type="protein sequence ID" value="KAF3589346.1"/>
    <property type="molecule type" value="Genomic_DNA"/>
</dbReference>
<organism evidence="1 2">
    <name type="scientific">Brassica cretica</name>
    <name type="common">Mustard</name>
    <dbReference type="NCBI Taxonomy" id="69181"/>
    <lineage>
        <taxon>Eukaryota</taxon>
        <taxon>Viridiplantae</taxon>
        <taxon>Streptophyta</taxon>
        <taxon>Embryophyta</taxon>
        <taxon>Tracheophyta</taxon>
        <taxon>Spermatophyta</taxon>
        <taxon>Magnoliopsida</taxon>
        <taxon>eudicotyledons</taxon>
        <taxon>Gunneridae</taxon>
        <taxon>Pentapetalae</taxon>
        <taxon>rosids</taxon>
        <taxon>malvids</taxon>
        <taxon>Brassicales</taxon>
        <taxon>Brassicaceae</taxon>
        <taxon>Brassiceae</taxon>
        <taxon>Brassica</taxon>
    </lineage>
</organism>
<name>A0A8S9S9Q0_BRACR</name>
<reference evidence="1" key="1">
    <citation type="submission" date="2019-12" db="EMBL/GenBank/DDBJ databases">
        <title>Genome sequencing and annotation of Brassica cretica.</title>
        <authorList>
            <person name="Studholme D.J."/>
            <person name="Sarris P."/>
        </authorList>
    </citation>
    <scope>NUCLEOTIDE SEQUENCE</scope>
    <source>
        <strain evidence="1">PFS-109/04</strain>
        <tissue evidence="1">Leaf</tissue>
    </source>
</reference>
<evidence type="ECO:0000313" key="2">
    <source>
        <dbReference type="Proteomes" id="UP000712600"/>
    </source>
</evidence>